<protein>
    <submittedName>
        <fullName evidence="5">Aliphatic amidase expression-regulating protein</fullName>
    </submittedName>
</protein>
<dbReference type="AlphaFoldDB" id="A0A117EGQ3"/>
<feature type="compositionally biased region" description="Pro residues" evidence="3">
    <location>
        <begin position="377"/>
        <end position="387"/>
    </location>
</feature>
<feature type="domain" description="Leucine-binding protein" evidence="4">
    <location>
        <begin position="23"/>
        <end position="355"/>
    </location>
</feature>
<comment type="similarity">
    <text evidence="1">Belongs to the leucine-binding protein family.</text>
</comment>
<evidence type="ECO:0000256" key="2">
    <source>
        <dbReference type="ARBA" id="ARBA00022729"/>
    </source>
</evidence>
<dbReference type="EMBL" id="BCMM01000059">
    <property type="protein sequence ID" value="GAQ67518.1"/>
    <property type="molecule type" value="Genomic_DNA"/>
</dbReference>
<accession>A0A117EGQ3</accession>
<evidence type="ECO:0000259" key="4">
    <source>
        <dbReference type="Pfam" id="PF13458"/>
    </source>
</evidence>
<evidence type="ECO:0000256" key="3">
    <source>
        <dbReference type="SAM" id="MobiDB-lite"/>
    </source>
</evidence>
<evidence type="ECO:0000256" key="1">
    <source>
        <dbReference type="ARBA" id="ARBA00010062"/>
    </source>
</evidence>
<evidence type="ECO:0000313" key="6">
    <source>
        <dbReference type="Proteomes" id="UP000067448"/>
    </source>
</evidence>
<dbReference type="PANTHER" id="PTHR47628">
    <property type="match status" value="1"/>
</dbReference>
<gene>
    <name evidence="5" type="primary">amiC</name>
    <name evidence="5" type="ORF">SsS58_07973</name>
</gene>
<dbReference type="Gene3D" id="3.40.50.2300">
    <property type="match status" value="2"/>
</dbReference>
<feature type="compositionally biased region" description="Basic residues" evidence="3">
    <location>
        <begin position="399"/>
        <end position="417"/>
    </location>
</feature>
<dbReference type="Proteomes" id="UP000067448">
    <property type="component" value="Unassembled WGS sequence"/>
</dbReference>
<organism evidence="5 6">
    <name type="scientific">Streptomyces scabiei</name>
    <dbReference type="NCBI Taxonomy" id="1930"/>
    <lineage>
        <taxon>Bacteria</taxon>
        <taxon>Bacillati</taxon>
        <taxon>Actinomycetota</taxon>
        <taxon>Actinomycetes</taxon>
        <taxon>Kitasatosporales</taxon>
        <taxon>Streptomycetaceae</taxon>
        <taxon>Streptomyces</taxon>
    </lineage>
</organism>
<dbReference type="Pfam" id="PF13458">
    <property type="entry name" value="Peripla_BP_6"/>
    <property type="match status" value="1"/>
</dbReference>
<keyword evidence="2" id="KW-0732">Signal</keyword>
<reference evidence="6" key="3">
    <citation type="submission" date="2016-02" db="EMBL/GenBank/DDBJ databases">
        <title>Draft genome of pathogenic Streptomyces sp. in Japan.</title>
        <authorList>
            <person name="Tomihama T."/>
            <person name="Ikenaga M."/>
            <person name="Sakai M."/>
            <person name="Okubo T."/>
            <person name="Ikeda S."/>
        </authorList>
    </citation>
    <scope>NUCLEOTIDE SEQUENCE [LARGE SCALE GENOMIC DNA]</scope>
    <source>
        <strain evidence="6">S58</strain>
    </source>
</reference>
<dbReference type="CDD" id="cd06358">
    <property type="entry name" value="PBP1_NHase"/>
    <property type="match status" value="1"/>
</dbReference>
<dbReference type="PANTHER" id="PTHR47628:SF1">
    <property type="entry name" value="ALIPHATIC AMIDASE EXPRESSION-REGULATING PROTEIN"/>
    <property type="match status" value="1"/>
</dbReference>
<reference evidence="6" key="1">
    <citation type="submission" date="2015-11" db="EMBL/GenBank/DDBJ databases">
        <authorList>
            <consortium name="Cross-ministerial Strategic Innovation Promotion Program (SIP) consortium"/>
            <person name="Tomihama T."/>
            <person name="Ikenaga M."/>
            <person name="Sakai M."/>
            <person name="Okubo T."/>
            <person name="Ikeda S."/>
        </authorList>
    </citation>
    <scope>NUCLEOTIDE SEQUENCE [LARGE SCALE GENOMIC DNA]</scope>
    <source>
        <strain evidence="6">S58</strain>
    </source>
</reference>
<evidence type="ECO:0000313" key="5">
    <source>
        <dbReference type="EMBL" id="GAQ67518.1"/>
    </source>
</evidence>
<dbReference type="InterPro" id="IPR028081">
    <property type="entry name" value="Leu-bd"/>
</dbReference>
<feature type="compositionally biased region" description="Low complexity" evidence="3">
    <location>
        <begin position="418"/>
        <end position="429"/>
    </location>
</feature>
<name>A0A117EGQ3_STRSC</name>
<comment type="caution">
    <text evidence="5">The sequence shown here is derived from an EMBL/GenBank/DDBJ whole genome shotgun (WGS) entry which is preliminary data.</text>
</comment>
<proteinExistence type="inferred from homology"/>
<feature type="region of interest" description="Disordered" evidence="3">
    <location>
        <begin position="368"/>
        <end position="429"/>
    </location>
</feature>
<sequence>MNGPPPRLHTPPWHRADAAAFGVALVYPMRGPAGIFGPTCGACARLAAEEVNKAGGVLGRELRLVEVDGGAEPGRVAEEVESLVAAGVVQGVTGWHISSVRQAVAPRIAHRVPYVYTALYEGGERTEGVFLTSETPSWQLLPAMRLLAESRGIRRWFVVGNDYVWPRRTARAARRYARECRGRVGGEAYLPLGTEDFGGVLRRIERADADGVLMLLVGSDAVRFNRAFAAAGLDRRCLRLSTLMDENMLLGGGPEDSFDLYSAAGHFASLADRNTLDFLGQYTARFGLEAPVPGSFGESCYEGVLLLAALVERAGATDVAAIGAVAHTVTYEGPRGLLGLDGRHVRQRIYLARVDGYDFTVLAQLRAPHDLRRPRPGPRSPRPPPGRGPAGPAGSRAVCRPRRRVAVPSRSSRRAPHGRAAATAACRAP</sequence>
<dbReference type="SUPFAM" id="SSF53822">
    <property type="entry name" value="Periplasmic binding protein-like I"/>
    <property type="match status" value="1"/>
</dbReference>
<reference evidence="5 6" key="2">
    <citation type="journal article" date="2016" name="Genome Announc.">
        <title>Draft Genome Sequences of Streptomyces scabiei S58, Streptomyces turgidiscabies T45, and Streptomyces acidiscabies a10, the Pathogens of Potato Common Scab, Isolated in Japan.</title>
        <authorList>
            <person name="Tomihama T."/>
            <person name="Nishi Y."/>
            <person name="Sakai M."/>
            <person name="Ikenaga M."/>
            <person name="Okubo T."/>
            <person name="Ikeda S."/>
        </authorList>
    </citation>
    <scope>NUCLEOTIDE SEQUENCE [LARGE SCALE GENOMIC DNA]</scope>
    <source>
        <strain evidence="5 6">S58</strain>
    </source>
</reference>
<dbReference type="InterPro" id="IPR028082">
    <property type="entry name" value="Peripla_BP_I"/>
</dbReference>